<gene>
    <name evidence="6" type="ORF">A3C07_04800</name>
</gene>
<dbReference type="InterPro" id="IPR036565">
    <property type="entry name" value="Mur-like_cat_sf"/>
</dbReference>
<comment type="caution">
    <text evidence="6">The sequence shown here is derived from an EMBL/GenBank/DDBJ whole genome shotgun (WGS) entry which is preliminary data.</text>
</comment>
<evidence type="ECO:0000259" key="4">
    <source>
        <dbReference type="Pfam" id="PF02875"/>
    </source>
</evidence>
<name>A0A1G2KIP0_9BACT</name>
<dbReference type="AlphaFoldDB" id="A0A1G2KIP0"/>
<dbReference type="STRING" id="1802270.A3C07_04800"/>
<accession>A0A1G2KIP0</accession>
<proteinExistence type="predicted"/>
<dbReference type="InterPro" id="IPR036615">
    <property type="entry name" value="Mur_ligase_C_dom_sf"/>
</dbReference>
<keyword evidence="2" id="KW-0547">Nucleotide-binding</keyword>
<dbReference type="Pfam" id="PF08245">
    <property type="entry name" value="Mur_ligase_M"/>
    <property type="match status" value="1"/>
</dbReference>
<dbReference type="GO" id="GO:0016881">
    <property type="term" value="F:acid-amino acid ligase activity"/>
    <property type="evidence" value="ECO:0007669"/>
    <property type="project" value="InterPro"/>
</dbReference>
<feature type="domain" description="Mur ligase central" evidence="5">
    <location>
        <begin position="33"/>
        <end position="256"/>
    </location>
</feature>
<protein>
    <recommendedName>
        <fullName evidence="8">UDP-N-acetylmuramoyl-tripeptide--D-alanyl-D-alanine ligase</fullName>
    </recommendedName>
</protein>
<dbReference type="EMBL" id="MHQI01000068">
    <property type="protein sequence ID" value="OGZ98320.1"/>
    <property type="molecule type" value="Genomic_DNA"/>
</dbReference>
<dbReference type="PANTHER" id="PTHR43024:SF1">
    <property type="entry name" value="UDP-N-ACETYLMURAMOYL-TRIPEPTIDE--D-ALANYL-D-ALANINE LIGASE"/>
    <property type="match status" value="1"/>
</dbReference>
<evidence type="ECO:0000259" key="5">
    <source>
        <dbReference type="Pfam" id="PF08245"/>
    </source>
</evidence>
<sequence length="436" mass="47447">MRMKSFLKKCVTAILMFEARVALIRYHPKIVAVTGSVGKTSAKDAIFCALAPFFSVRKSEKSYNSDLGIPLTILGLTNPVRNPFFWLEALVVGAFRAVWPKKRLQWFVLEVGAGEPGDIKKFADILSPDIAVITRFAEVPVHVEFFPSPEAVISEKRELARSVKAGGVLVLGSDDMKVSALKQDFPDRRAVLYGNSASAAVRGSDYAIAYETRENRAFPVGIRFNIHIGHHSFPIMLNDVLGEHLIQPILAAFGVASALHLDLSRVAKAFEQFSSAPGRMRLIQGVNDSLIIDDSYNASPVAVREALIALGSLDVEGRKMAILGGMAELGVFGPGEHRKIGALAAHSCSELVVVGKLAEEIKVGALSSGMSTACIRAFKTSKEAAHTVACDIRAGDVVLVKGSQSARMEHIVKTLMRDKTRAGELLVRQEREWRNK</sequence>
<feature type="domain" description="Mur ligase C-terminal" evidence="4">
    <location>
        <begin position="278"/>
        <end position="403"/>
    </location>
</feature>
<evidence type="ECO:0000256" key="3">
    <source>
        <dbReference type="ARBA" id="ARBA00022840"/>
    </source>
</evidence>
<dbReference type="SUPFAM" id="SSF53623">
    <property type="entry name" value="MurD-like peptide ligases, catalytic domain"/>
    <property type="match status" value="1"/>
</dbReference>
<evidence type="ECO:0008006" key="8">
    <source>
        <dbReference type="Google" id="ProtNLM"/>
    </source>
</evidence>
<evidence type="ECO:0000256" key="2">
    <source>
        <dbReference type="ARBA" id="ARBA00022741"/>
    </source>
</evidence>
<dbReference type="Pfam" id="PF02875">
    <property type="entry name" value="Mur_ligase_C"/>
    <property type="match status" value="1"/>
</dbReference>
<organism evidence="6 7">
    <name type="scientific">Candidatus Sungbacteria bacterium RIFCSPHIGHO2_02_FULL_47_11</name>
    <dbReference type="NCBI Taxonomy" id="1802270"/>
    <lineage>
        <taxon>Bacteria</taxon>
        <taxon>Candidatus Sungiibacteriota</taxon>
    </lineage>
</organism>
<evidence type="ECO:0000256" key="1">
    <source>
        <dbReference type="ARBA" id="ARBA00022598"/>
    </source>
</evidence>
<dbReference type="Proteomes" id="UP000179023">
    <property type="component" value="Unassembled WGS sequence"/>
</dbReference>
<dbReference type="Gene3D" id="3.40.1190.10">
    <property type="entry name" value="Mur-like, catalytic domain"/>
    <property type="match status" value="1"/>
</dbReference>
<keyword evidence="1" id="KW-0436">Ligase</keyword>
<dbReference type="PANTHER" id="PTHR43024">
    <property type="entry name" value="UDP-N-ACETYLMURAMOYL-TRIPEPTIDE--D-ALANYL-D-ALANINE LIGASE"/>
    <property type="match status" value="1"/>
</dbReference>
<evidence type="ECO:0000313" key="7">
    <source>
        <dbReference type="Proteomes" id="UP000179023"/>
    </source>
</evidence>
<dbReference type="GO" id="GO:0005524">
    <property type="term" value="F:ATP binding"/>
    <property type="evidence" value="ECO:0007669"/>
    <property type="project" value="UniProtKB-KW"/>
</dbReference>
<dbReference type="SUPFAM" id="SSF53244">
    <property type="entry name" value="MurD-like peptide ligases, peptide-binding domain"/>
    <property type="match status" value="1"/>
</dbReference>
<keyword evidence="3" id="KW-0067">ATP-binding</keyword>
<dbReference type="InterPro" id="IPR051046">
    <property type="entry name" value="MurCDEF_CellWall_CoF430Synth"/>
</dbReference>
<reference evidence="6 7" key="1">
    <citation type="journal article" date="2016" name="Nat. Commun.">
        <title>Thousands of microbial genomes shed light on interconnected biogeochemical processes in an aquifer system.</title>
        <authorList>
            <person name="Anantharaman K."/>
            <person name="Brown C.T."/>
            <person name="Hug L.A."/>
            <person name="Sharon I."/>
            <person name="Castelle C.J."/>
            <person name="Probst A.J."/>
            <person name="Thomas B.C."/>
            <person name="Singh A."/>
            <person name="Wilkins M.J."/>
            <person name="Karaoz U."/>
            <person name="Brodie E.L."/>
            <person name="Williams K.H."/>
            <person name="Hubbard S.S."/>
            <person name="Banfield J.F."/>
        </authorList>
    </citation>
    <scope>NUCLEOTIDE SEQUENCE [LARGE SCALE GENOMIC DNA]</scope>
</reference>
<dbReference type="Gene3D" id="3.90.190.20">
    <property type="entry name" value="Mur ligase, C-terminal domain"/>
    <property type="match status" value="1"/>
</dbReference>
<dbReference type="InterPro" id="IPR004101">
    <property type="entry name" value="Mur_ligase_C"/>
</dbReference>
<evidence type="ECO:0000313" key="6">
    <source>
        <dbReference type="EMBL" id="OGZ98320.1"/>
    </source>
</evidence>
<dbReference type="InterPro" id="IPR013221">
    <property type="entry name" value="Mur_ligase_cen"/>
</dbReference>